<accession>A0A2A2LQ66</accession>
<keyword evidence="5" id="KW-0653">Protein transport</keyword>
<evidence type="ECO:0000313" key="11">
    <source>
        <dbReference type="Proteomes" id="UP000218231"/>
    </source>
</evidence>
<dbReference type="Pfam" id="PF20965">
    <property type="entry name" value="DZF_C"/>
    <property type="match status" value="1"/>
</dbReference>
<dbReference type="STRING" id="2018661.A0A2A2LQ66"/>
<evidence type="ECO:0000256" key="1">
    <source>
        <dbReference type="ARBA" id="ARBA00004259"/>
    </source>
</evidence>
<dbReference type="SUPFAM" id="SSF117289">
    <property type="entry name" value="Nucleoporin domain"/>
    <property type="match status" value="1"/>
</dbReference>
<dbReference type="EMBL" id="LIAE01006522">
    <property type="protein sequence ID" value="PAV88290.1"/>
    <property type="molecule type" value="Genomic_DNA"/>
</dbReference>
<proteinExistence type="inferred from homology"/>
<dbReference type="InterPro" id="IPR037624">
    <property type="entry name" value="Nup133-like"/>
</dbReference>
<dbReference type="InterPro" id="IPR007187">
    <property type="entry name" value="Nucleoporin_Nup133/Nup155_C"/>
</dbReference>
<dbReference type="GO" id="GO:0031080">
    <property type="term" value="C:nuclear pore outer ring"/>
    <property type="evidence" value="ECO:0007669"/>
    <property type="project" value="TreeGrafter"/>
</dbReference>
<keyword evidence="3" id="KW-0813">Transport</keyword>
<dbReference type="GO" id="GO:0006606">
    <property type="term" value="P:protein import into nucleus"/>
    <property type="evidence" value="ECO:0007669"/>
    <property type="project" value="TreeGrafter"/>
</dbReference>
<reference evidence="10 11" key="1">
    <citation type="journal article" date="2017" name="Curr. Biol.">
        <title>Genome architecture and evolution of a unichromosomal asexual nematode.</title>
        <authorList>
            <person name="Fradin H."/>
            <person name="Zegar C."/>
            <person name="Gutwein M."/>
            <person name="Lucas J."/>
            <person name="Kovtun M."/>
            <person name="Corcoran D."/>
            <person name="Baugh L.R."/>
            <person name="Kiontke K."/>
            <person name="Gunsalus K."/>
            <person name="Fitch D.H."/>
            <person name="Piano F."/>
        </authorList>
    </citation>
    <scope>NUCLEOTIDE SEQUENCE [LARGE SCALE GENOMIC DNA]</scope>
    <source>
        <strain evidence="10">PF1309</strain>
    </source>
</reference>
<keyword evidence="4" id="KW-0509">mRNA transport</keyword>
<feature type="region of interest" description="Disordered" evidence="8">
    <location>
        <begin position="176"/>
        <end position="202"/>
    </location>
</feature>
<gene>
    <name evidence="10" type="ORF">WR25_13148</name>
</gene>
<protein>
    <recommendedName>
        <fullName evidence="9">DZF domain-containing protein</fullName>
    </recommendedName>
</protein>
<feature type="domain" description="DZF" evidence="9">
    <location>
        <begin position="1"/>
        <end position="179"/>
    </location>
</feature>
<keyword evidence="11" id="KW-1185">Reference proteome</keyword>
<keyword evidence="7" id="KW-0539">Nucleus</keyword>
<evidence type="ECO:0000256" key="5">
    <source>
        <dbReference type="ARBA" id="ARBA00022927"/>
    </source>
</evidence>
<evidence type="ECO:0000259" key="9">
    <source>
        <dbReference type="PROSITE" id="PS51703"/>
    </source>
</evidence>
<dbReference type="InterPro" id="IPR049402">
    <property type="entry name" value="DZF_dom_C"/>
</dbReference>
<dbReference type="InterPro" id="IPR006561">
    <property type="entry name" value="DZF_dom"/>
</dbReference>
<dbReference type="Gene3D" id="2.130.10.10">
    <property type="entry name" value="YVTN repeat-like/Quinoprotein amine dehydrogenase"/>
    <property type="match status" value="1"/>
</dbReference>
<evidence type="ECO:0000256" key="2">
    <source>
        <dbReference type="ARBA" id="ARBA00005569"/>
    </source>
</evidence>
<dbReference type="EMBL" id="LIAE01006522">
    <property type="protein sequence ID" value="PAV88289.1"/>
    <property type="molecule type" value="Genomic_DNA"/>
</dbReference>
<dbReference type="PROSITE" id="PS51703">
    <property type="entry name" value="DZF"/>
    <property type="match status" value="1"/>
</dbReference>
<dbReference type="GO" id="GO:0016973">
    <property type="term" value="P:poly(A)+ mRNA export from nucleus"/>
    <property type="evidence" value="ECO:0007669"/>
    <property type="project" value="TreeGrafter"/>
</dbReference>
<sequence length="1200" mass="135208">MMINHLSIRQAEWFTRVSEGSPHKLLVRVLKDIRNRHSGLQPMSSWVVEYLANFCISNTINHLPLPLGPAFRRFFEILSAGFLLPGAPALFDPIDSSFRIGFDISCEDQDKICSTAQTLLRIICSGTPGHKAVLGLDPAFKGKDLTKDVHVWNGIAISPLESAYFTDCMKPLFPDEDMDAEGEGRDAEEPQPQTTEGGDVKPDTTSILLYFEVWDYAKMPKKSGKVDHFELDITFDRVGGEYPAWVTETFLAEQGSLSTSSASLGHGHCWFVSKQQLFVWKYQESKRRQTMGNKRFAKMALPPTGLGYSANCVVVYKNGSNAGALAVSCEGVASHWSNITNLRHSQMDLDLSSQVVLSVQLLEQPVGEKPPTFLLTTTSGSIFYLRPKAGDQGHGSMEVQKIAGSSPAIRSSIIEKDFAEDGMEWNKRFSVVVASKLLTLFDIEKRSLLWTIHVFTRETSITGVRLWMLDAVEFRDSLLCLLGATCNERHGTVLFFLATLDNYETEPDEVAWCSTVIYPSETVRYEEEEEFVGKVSLLVPGNTAKSRKNDGTDGVLILHSNFANVVYVPDVVSNVHAPVVFSKTDFFTHNDRLVGHAVDDQYSYVMLTSTGIATVRLLPRGFDDAILNEENCQELMNEILPNGAENMHKLTAAFVQFGEKDIAAAQNSVQFLRKMTDQELAQLVYSFLEHCVNYYDDGEHRLELVLRVKRLYVQRLILFLKQFGIYDKICSIQLHVGVSTKLRSMASILAEASEKVATAISLLDWMRLNTDNSDAVKMALEKMNKNRIYPSTTIIRDVEQEAIGRISSICLLPIGIVQSVKDIFKKGTYTVAQKLEVLHIAVEMLLKYSASIETSRRCSASVATQQGETLWTHGGISDAFSDMCRIILELLVQPIGHSEQSRLREFILRLIVFHMNELTERPDGNEALIGIYNAGDQKAALDLAQRFKDFKILIKDVLKLPEKERSEALAFYKKRYAEDDFEIYYCNYLRKHGYNELLLAESGERVDRYLATCEDIRWRRELQNNNYEKASHSLLSLAEKEKSDVWKCKALTSLSKLSALCSDKPINVIVDEADRKLNLINHQMKIPGTLIRKVFTDNPNRPLTINELLQVNLMAGDLEESDEEMLEGHIRALQLVASLLTPQSEEQVVEIANDVWISVWRSTNWKAIKTKHDEAISHFGQIIASLVADEGQPIFHFDTF</sequence>
<dbReference type="InterPro" id="IPR015943">
    <property type="entry name" value="WD40/YVTN_repeat-like_dom_sf"/>
</dbReference>
<evidence type="ECO:0000256" key="3">
    <source>
        <dbReference type="ARBA" id="ARBA00022448"/>
    </source>
</evidence>
<comment type="similarity">
    <text evidence="2">Belongs to the nucleoporin Nup133 family.</text>
</comment>
<dbReference type="Gene3D" id="1.10.1410.40">
    <property type="match status" value="1"/>
</dbReference>
<dbReference type="PANTHER" id="PTHR13405:SF11">
    <property type="entry name" value="NUCLEAR PORE COMPLEX PROTEIN NUP133"/>
    <property type="match status" value="1"/>
</dbReference>
<dbReference type="OrthoDB" id="5775647at2759"/>
<evidence type="ECO:0000313" key="10">
    <source>
        <dbReference type="EMBL" id="PAV88288.1"/>
    </source>
</evidence>
<evidence type="ECO:0000256" key="8">
    <source>
        <dbReference type="SAM" id="MobiDB-lite"/>
    </source>
</evidence>
<dbReference type="EMBL" id="LIAE01006522">
    <property type="protein sequence ID" value="PAV88288.1"/>
    <property type="molecule type" value="Genomic_DNA"/>
</dbReference>
<organism evidence="10 11">
    <name type="scientific">Diploscapter pachys</name>
    <dbReference type="NCBI Taxonomy" id="2018661"/>
    <lineage>
        <taxon>Eukaryota</taxon>
        <taxon>Metazoa</taxon>
        <taxon>Ecdysozoa</taxon>
        <taxon>Nematoda</taxon>
        <taxon>Chromadorea</taxon>
        <taxon>Rhabditida</taxon>
        <taxon>Rhabditina</taxon>
        <taxon>Rhabditomorpha</taxon>
        <taxon>Rhabditoidea</taxon>
        <taxon>Rhabditidae</taxon>
        <taxon>Diploscapter</taxon>
    </lineage>
</organism>
<evidence type="ECO:0000256" key="4">
    <source>
        <dbReference type="ARBA" id="ARBA00022816"/>
    </source>
</evidence>
<dbReference type="GO" id="GO:0000972">
    <property type="term" value="P:transcription-dependent tethering of RNA polymerase II gene DNA at nuclear periphery"/>
    <property type="evidence" value="ECO:0007669"/>
    <property type="project" value="TreeGrafter"/>
</dbReference>
<dbReference type="Gene3D" id="1.20.58.1380">
    <property type="match status" value="1"/>
</dbReference>
<comment type="subcellular location">
    <subcellularLocation>
        <location evidence="1">Nucleus envelope</location>
    </subcellularLocation>
</comment>
<dbReference type="Pfam" id="PF03177">
    <property type="entry name" value="Nucleoporin_C"/>
    <property type="match status" value="1"/>
</dbReference>
<dbReference type="GO" id="GO:0017056">
    <property type="term" value="F:structural constituent of nuclear pore"/>
    <property type="evidence" value="ECO:0007669"/>
    <property type="project" value="InterPro"/>
</dbReference>
<evidence type="ECO:0000256" key="7">
    <source>
        <dbReference type="ARBA" id="ARBA00023242"/>
    </source>
</evidence>
<comment type="caution">
    <text evidence="10">The sequence shown here is derived from an EMBL/GenBank/DDBJ whole genome shotgun (WGS) entry which is preliminary data.</text>
</comment>
<dbReference type="PANTHER" id="PTHR13405">
    <property type="entry name" value="NUCLEAR PORE COMPLEX PROTEIN NUP133"/>
    <property type="match status" value="1"/>
</dbReference>
<name>A0A2A2LQ66_9BILA</name>
<evidence type="ECO:0000256" key="6">
    <source>
        <dbReference type="ARBA" id="ARBA00023010"/>
    </source>
</evidence>
<dbReference type="AlphaFoldDB" id="A0A2A2LQ66"/>
<keyword evidence="6" id="KW-0811">Translocation</keyword>
<dbReference type="Proteomes" id="UP000218231">
    <property type="component" value="Unassembled WGS sequence"/>
</dbReference>
<dbReference type="SMART" id="SM00572">
    <property type="entry name" value="DZF"/>
    <property type="match status" value="1"/>
</dbReference>